<dbReference type="GO" id="GO:0042973">
    <property type="term" value="F:glucan endo-1,3-beta-D-glucosidase activity"/>
    <property type="evidence" value="ECO:0007669"/>
    <property type="project" value="UniProtKB-EC"/>
</dbReference>
<dbReference type="PANTHER" id="PTHR31737:SF2">
    <property type="entry name" value="PROTEIN TOS1"/>
    <property type="match status" value="1"/>
</dbReference>
<feature type="domain" description="Cell wall protein YJL171C/Tos1 C-terminal" evidence="10">
    <location>
        <begin position="220"/>
        <end position="437"/>
    </location>
</feature>
<evidence type="ECO:0000259" key="11">
    <source>
        <dbReference type="Pfam" id="PF10290"/>
    </source>
</evidence>
<feature type="region of interest" description="Disordered" evidence="8">
    <location>
        <begin position="194"/>
        <end position="221"/>
    </location>
</feature>
<feature type="chain" id="PRO_5014711131" description="glucan endo-1,3-beta-D-glucosidase" evidence="9">
    <location>
        <begin position="24"/>
        <end position="472"/>
    </location>
</feature>
<feature type="signal peptide" evidence="9">
    <location>
        <begin position="1"/>
        <end position="23"/>
    </location>
</feature>
<feature type="compositionally biased region" description="Basic and acidic residues" evidence="8">
    <location>
        <begin position="111"/>
        <end position="120"/>
    </location>
</feature>
<feature type="compositionally biased region" description="Low complexity" evidence="8">
    <location>
        <begin position="204"/>
        <end position="218"/>
    </location>
</feature>
<accession>A0A2N6NF65</accession>
<dbReference type="InterPro" id="IPR018805">
    <property type="entry name" value="YJL171C/Tos1_C"/>
</dbReference>
<dbReference type="SUPFAM" id="SSF49899">
    <property type="entry name" value="Concanavalin A-like lectins/glucanases"/>
    <property type="match status" value="1"/>
</dbReference>
<evidence type="ECO:0000256" key="2">
    <source>
        <dbReference type="ARBA" id="ARBA00006055"/>
    </source>
</evidence>
<evidence type="ECO:0000256" key="3">
    <source>
        <dbReference type="ARBA" id="ARBA00012780"/>
    </source>
</evidence>
<dbReference type="AlphaFoldDB" id="A0A2N6NF65"/>
<evidence type="ECO:0000313" key="12">
    <source>
        <dbReference type="EMBL" id="PMB65935.1"/>
    </source>
</evidence>
<dbReference type="Pfam" id="PF10290">
    <property type="entry name" value="YJL171C_Tos1_N"/>
    <property type="match status" value="1"/>
</dbReference>
<name>A0A2N6NF65_BEABA</name>
<protein>
    <recommendedName>
        <fullName evidence="3">glucan endo-1,3-beta-D-glucosidase</fullName>
        <ecNumber evidence="3">3.2.1.39</ecNumber>
    </recommendedName>
</protein>
<comment type="similarity">
    <text evidence="2">Belongs to the PGA52 family.</text>
</comment>
<dbReference type="Pfam" id="PF10287">
    <property type="entry name" value="YJL171C_Tos1_C"/>
    <property type="match status" value="1"/>
</dbReference>
<comment type="caution">
    <text evidence="12">The sequence shown here is derived from an EMBL/GenBank/DDBJ whole genome shotgun (WGS) entry which is preliminary data.</text>
</comment>
<evidence type="ECO:0000259" key="10">
    <source>
        <dbReference type="Pfam" id="PF10287"/>
    </source>
</evidence>
<feature type="region of interest" description="Disordered" evidence="8">
    <location>
        <begin position="108"/>
        <end position="137"/>
    </location>
</feature>
<sequence>MKYTPIPLVAAVAAASMAGASLTQQCSGSAVNEGGNFFCGAVQHILYQGIGGSGSYEAVKSMSATGECQKETKTFDGPLAPLDEGLSLHFRGPIHLKEVAVYTLSSKNKQRRQEVAAEKTKRGHGHQQFHEAKKMMKKNKRTEWITATINGDVVSWEKVNYGPPTAAPPPPAAAAAAPTVPAAAPVANANAGVEASNPGPAPAVPAGAATKAKPAASGKDWDRTSYYNAETQEAENLVFLANYGGQGSGVFDTVWGSSLSYLNANGDGGASSAQVLANVDIPSNKEFAIFSGEPCDGSCGFSRAKDVAYKGFEGTHKIFLFNFKMPMDGNTGFNGDMPAIWALNADIPRTAQYNACSCWPKCGEFDFFEVLAKGDTKCKSTVHLANGGGSSDYFARPVDAYMKGAVIFDADAGVSIRVLPDDTDFSKGLDDATVQAWVASGSSGSAGSSTGAEGGGIVSKIASSVFQIAGSV</sequence>
<evidence type="ECO:0000256" key="9">
    <source>
        <dbReference type="SAM" id="SignalP"/>
    </source>
</evidence>
<evidence type="ECO:0000313" key="13">
    <source>
        <dbReference type="Proteomes" id="UP000235728"/>
    </source>
</evidence>
<dbReference type="GO" id="GO:0009277">
    <property type="term" value="C:fungal-type cell wall"/>
    <property type="evidence" value="ECO:0007669"/>
    <property type="project" value="TreeGrafter"/>
</dbReference>
<evidence type="ECO:0000256" key="8">
    <source>
        <dbReference type="SAM" id="MobiDB-lite"/>
    </source>
</evidence>
<evidence type="ECO:0000256" key="6">
    <source>
        <dbReference type="ARBA" id="ARBA00023295"/>
    </source>
</evidence>
<dbReference type="InterPro" id="IPR018807">
    <property type="entry name" value="YJL171C/Tos1_N"/>
</dbReference>
<dbReference type="EC" id="3.2.1.39" evidence="3"/>
<dbReference type="Proteomes" id="UP000235728">
    <property type="component" value="Unassembled WGS sequence"/>
</dbReference>
<evidence type="ECO:0000256" key="1">
    <source>
        <dbReference type="ARBA" id="ARBA00000382"/>
    </source>
</evidence>
<dbReference type="Gene3D" id="2.60.120.200">
    <property type="match status" value="1"/>
</dbReference>
<feature type="domain" description="Cell wall protein YJL171C/Tos1 N-terminal" evidence="11">
    <location>
        <begin position="44"/>
        <end position="103"/>
    </location>
</feature>
<dbReference type="PANTHER" id="PTHR31737">
    <property type="entry name" value="PROTEIN TOS1"/>
    <property type="match status" value="1"/>
</dbReference>
<dbReference type="InterPro" id="IPR013320">
    <property type="entry name" value="ConA-like_dom_sf"/>
</dbReference>
<keyword evidence="4 9" id="KW-0732">Signal</keyword>
<organism evidence="12 13">
    <name type="scientific">Beauveria bassiana</name>
    <name type="common">White muscardine disease fungus</name>
    <name type="synonym">Tritirachium shiotae</name>
    <dbReference type="NCBI Taxonomy" id="176275"/>
    <lineage>
        <taxon>Eukaryota</taxon>
        <taxon>Fungi</taxon>
        <taxon>Dikarya</taxon>
        <taxon>Ascomycota</taxon>
        <taxon>Pezizomycotina</taxon>
        <taxon>Sordariomycetes</taxon>
        <taxon>Hypocreomycetidae</taxon>
        <taxon>Hypocreales</taxon>
        <taxon>Cordycipitaceae</taxon>
        <taxon>Beauveria</taxon>
    </lineage>
</organism>
<keyword evidence="6" id="KW-0326">Glycosidase</keyword>
<comment type="catalytic activity">
    <reaction evidence="1">
        <text>Hydrolysis of (1-&gt;3)-beta-D-glucosidic linkages in (1-&gt;3)-beta-D-glucans.</text>
        <dbReference type="EC" id="3.2.1.39"/>
    </reaction>
</comment>
<proteinExistence type="inferred from homology"/>
<dbReference type="EMBL" id="MRVG01000009">
    <property type="protein sequence ID" value="PMB65935.1"/>
    <property type="molecule type" value="Genomic_DNA"/>
</dbReference>
<keyword evidence="7" id="KW-0961">Cell wall biogenesis/degradation</keyword>
<evidence type="ECO:0000256" key="4">
    <source>
        <dbReference type="ARBA" id="ARBA00022729"/>
    </source>
</evidence>
<evidence type="ECO:0000256" key="5">
    <source>
        <dbReference type="ARBA" id="ARBA00022801"/>
    </source>
</evidence>
<reference evidence="12 13" key="1">
    <citation type="journal article" date="2016" name="Appl. Microbiol. Biotechnol.">
        <title>Characterization of T-DNA insertion mutants with decreased virulence in the entomopathogenic fungus Beauveria bassiana JEF-007.</title>
        <authorList>
            <person name="Kim S."/>
            <person name="Lee S.J."/>
            <person name="Nai Y.S."/>
            <person name="Yu J.S."/>
            <person name="Lee M.R."/>
            <person name="Yang Y.T."/>
            <person name="Kim J.S."/>
        </authorList>
    </citation>
    <scope>NUCLEOTIDE SEQUENCE [LARGE SCALE GENOMIC DNA]</scope>
    <source>
        <strain evidence="12 13">JEF-007</strain>
    </source>
</reference>
<evidence type="ECO:0000256" key="7">
    <source>
        <dbReference type="ARBA" id="ARBA00023316"/>
    </source>
</evidence>
<gene>
    <name evidence="12" type="ORF">BM221_008134</name>
</gene>
<dbReference type="OMA" id="NQDMPAI"/>
<dbReference type="GO" id="GO:0071555">
    <property type="term" value="P:cell wall organization"/>
    <property type="evidence" value="ECO:0007669"/>
    <property type="project" value="UniProtKB-KW"/>
</dbReference>
<keyword evidence="5" id="KW-0378">Hydrolase</keyword>